<dbReference type="CDD" id="cd02933">
    <property type="entry name" value="OYE_like_FMN"/>
    <property type="match status" value="1"/>
</dbReference>
<proteinExistence type="predicted"/>
<dbReference type="RefSeq" id="WP_378280407.1">
    <property type="nucleotide sequence ID" value="NZ_JBHSON010000004.1"/>
</dbReference>
<dbReference type="InterPro" id="IPR045247">
    <property type="entry name" value="Oye-like"/>
</dbReference>
<gene>
    <name evidence="2" type="ORF">ACFPZN_04515</name>
</gene>
<feature type="domain" description="NADH:flavin oxidoreductase/NADH oxidase N-terminal" evidence="1">
    <location>
        <begin position="3"/>
        <end position="331"/>
    </location>
</feature>
<accession>A0ABW0ZNL8</accession>
<dbReference type="PANTHER" id="PTHR22893:SF91">
    <property type="entry name" value="NADPH DEHYDROGENASE 2-RELATED"/>
    <property type="match status" value="1"/>
</dbReference>
<dbReference type="SUPFAM" id="SSF51395">
    <property type="entry name" value="FMN-linked oxidoreductases"/>
    <property type="match status" value="1"/>
</dbReference>
<dbReference type="EMBL" id="JBHSON010000004">
    <property type="protein sequence ID" value="MFC5744874.1"/>
    <property type="molecule type" value="Genomic_DNA"/>
</dbReference>
<protein>
    <submittedName>
        <fullName evidence="2">Alkene reductase</fullName>
    </submittedName>
</protein>
<dbReference type="Proteomes" id="UP001596074">
    <property type="component" value="Unassembled WGS sequence"/>
</dbReference>
<dbReference type="PANTHER" id="PTHR22893">
    <property type="entry name" value="NADH OXIDOREDUCTASE-RELATED"/>
    <property type="match status" value="1"/>
</dbReference>
<dbReference type="InterPro" id="IPR001155">
    <property type="entry name" value="OxRdtase_FMN_N"/>
</dbReference>
<comment type="caution">
    <text evidence="2">The sequence shown here is derived from an EMBL/GenBank/DDBJ whole genome shotgun (WGS) entry which is preliminary data.</text>
</comment>
<sequence length="362" mass="39267">MKELFEPVNVGKLELPNRVFMAPMTRSRAPEAGQVTELTVEYYTQRAGAGLIITEATQPSEIGQGYIWTPGLHSAEQVAAWRKVTDAVHAKGGRIFVQLMHSGRVGHPVLYPDGALPLAPSPIASGVQLFTPEGMLDQPEPREMTVDDIAQTVEDFAAAARNAIDAGFDGVELHGANGYLINQFLADGTNRRTDAYGGSVPNRIRFPVEAARAVAEAVGSERVGFRVSPGTTANNISESDPAEVYTALLRELTPLELAYVHIMEMGNRELTKRLRAEWPGTLLLNPHPTPDAFPSRPEHGVEALRDGVADAVVFGELWLANPDLPARIKADGPYNKADQESYYGGDHRGYTDYPTLEEAVGA</sequence>
<evidence type="ECO:0000259" key="1">
    <source>
        <dbReference type="Pfam" id="PF00724"/>
    </source>
</evidence>
<evidence type="ECO:0000313" key="3">
    <source>
        <dbReference type="Proteomes" id="UP001596074"/>
    </source>
</evidence>
<evidence type="ECO:0000313" key="2">
    <source>
        <dbReference type="EMBL" id="MFC5744874.1"/>
    </source>
</evidence>
<name>A0ABW0ZNL8_9ACTN</name>
<dbReference type="InterPro" id="IPR013785">
    <property type="entry name" value="Aldolase_TIM"/>
</dbReference>
<dbReference type="Pfam" id="PF00724">
    <property type="entry name" value="Oxidored_FMN"/>
    <property type="match status" value="1"/>
</dbReference>
<keyword evidence="3" id="KW-1185">Reference proteome</keyword>
<dbReference type="Gene3D" id="3.20.20.70">
    <property type="entry name" value="Aldolase class I"/>
    <property type="match status" value="1"/>
</dbReference>
<organism evidence="2 3">
    <name type="scientific">Actinomadura rugatobispora</name>
    <dbReference type="NCBI Taxonomy" id="1994"/>
    <lineage>
        <taxon>Bacteria</taxon>
        <taxon>Bacillati</taxon>
        <taxon>Actinomycetota</taxon>
        <taxon>Actinomycetes</taxon>
        <taxon>Streptosporangiales</taxon>
        <taxon>Thermomonosporaceae</taxon>
        <taxon>Actinomadura</taxon>
    </lineage>
</organism>
<reference evidence="3" key="1">
    <citation type="journal article" date="2019" name="Int. J. Syst. Evol. Microbiol.">
        <title>The Global Catalogue of Microorganisms (GCM) 10K type strain sequencing project: providing services to taxonomists for standard genome sequencing and annotation.</title>
        <authorList>
            <consortium name="The Broad Institute Genomics Platform"/>
            <consortium name="The Broad Institute Genome Sequencing Center for Infectious Disease"/>
            <person name="Wu L."/>
            <person name="Ma J."/>
        </authorList>
    </citation>
    <scope>NUCLEOTIDE SEQUENCE [LARGE SCALE GENOMIC DNA]</scope>
    <source>
        <strain evidence="3">KCTC 42087</strain>
    </source>
</reference>